<dbReference type="PANTHER" id="PTHR12461:SF105">
    <property type="entry name" value="HYPOXIA-INDUCIBLE FACTOR 1-ALPHA INHIBITOR"/>
    <property type="match status" value="1"/>
</dbReference>
<dbReference type="STRING" id="494016.SAMN04487965_2075"/>
<dbReference type="SUPFAM" id="SSF51197">
    <property type="entry name" value="Clavaminate synthase-like"/>
    <property type="match status" value="1"/>
</dbReference>
<feature type="domain" description="JmjC" evidence="1">
    <location>
        <begin position="89"/>
        <end position="282"/>
    </location>
</feature>
<dbReference type="PROSITE" id="PS51184">
    <property type="entry name" value="JMJC"/>
    <property type="match status" value="1"/>
</dbReference>
<organism evidence="2 3">
    <name type="scientific">Microbulbifer donghaiensis</name>
    <dbReference type="NCBI Taxonomy" id="494016"/>
    <lineage>
        <taxon>Bacteria</taxon>
        <taxon>Pseudomonadati</taxon>
        <taxon>Pseudomonadota</taxon>
        <taxon>Gammaproteobacteria</taxon>
        <taxon>Cellvibrionales</taxon>
        <taxon>Microbulbiferaceae</taxon>
        <taxon>Microbulbifer</taxon>
    </lineage>
</organism>
<evidence type="ECO:0000313" key="3">
    <source>
        <dbReference type="Proteomes" id="UP000184170"/>
    </source>
</evidence>
<evidence type="ECO:0000259" key="1">
    <source>
        <dbReference type="PROSITE" id="PS51184"/>
    </source>
</evidence>
<dbReference type="Proteomes" id="UP000184170">
    <property type="component" value="Unassembled WGS sequence"/>
</dbReference>
<dbReference type="InterPro" id="IPR041667">
    <property type="entry name" value="Cupin_8"/>
</dbReference>
<accession>A0A1M5B599</accession>
<dbReference type="AlphaFoldDB" id="A0A1M5B599"/>
<keyword evidence="3" id="KW-1185">Reference proteome</keyword>
<dbReference type="Gene3D" id="2.60.120.650">
    <property type="entry name" value="Cupin"/>
    <property type="match status" value="1"/>
</dbReference>
<dbReference type="InterPro" id="IPR003347">
    <property type="entry name" value="JmjC_dom"/>
</dbReference>
<name>A0A1M5B599_9GAMM</name>
<protein>
    <submittedName>
        <fullName evidence="2">Cupin-like domain-containing protein</fullName>
    </submittedName>
</protein>
<evidence type="ECO:0000313" key="2">
    <source>
        <dbReference type="EMBL" id="SHF37608.1"/>
    </source>
</evidence>
<dbReference type="SMART" id="SM00558">
    <property type="entry name" value="JmjC"/>
    <property type="match status" value="1"/>
</dbReference>
<gene>
    <name evidence="2" type="ORF">SAMN04487965_2075</name>
</gene>
<dbReference type="Pfam" id="PF13621">
    <property type="entry name" value="Cupin_8"/>
    <property type="match status" value="1"/>
</dbReference>
<reference evidence="3" key="1">
    <citation type="submission" date="2016-11" db="EMBL/GenBank/DDBJ databases">
        <authorList>
            <person name="Varghese N."/>
            <person name="Submissions S."/>
        </authorList>
    </citation>
    <scope>NUCLEOTIDE SEQUENCE [LARGE SCALE GENOMIC DNA]</scope>
    <source>
        <strain evidence="3">CGMCC 1.7063</strain>
    </source>
</reference>
<sequence>MAAVPDSIMTAIEHLPQVAEVSDLHPGNVADAVIGRTEPLVLRGFCARWPAVVAGLDSPQRAADYLRACYSGVPISACYGGAETDGRVFYNEDMSGFNYRGSREDLNKVLDDILASADDVEPPMIYMASTDVGHWFPGFAAEHRAGIEQLSPIGFLWLGNRVRIAAHYDFPNNLACVIAGRRRFTLFPPEQIANLYPGPLEFAPGGQEISLVDLHKPDLERFPRFRQAIASAQVADLEPGDALFLPGMWWHHVESLDALNVLYTHWWSEFPTYMGRPMNALMHSILSVRDLPVQQRQAWKALFDYYVFDAGENPADHIAESARGVQARPLSEMAARQLRAELLNRLKR</sequence>
<proteinExistence type="predicted"/>
<dbReference type="PANTHER" id="PTHR12461">
    <property type="entry name" value="HYPOXIA-INDUCIBLE FACTOR 1 ALPHA INHIBITOR-RELATED"/>
    <property type="match status" value="1"/>
</dbReference>
<dbReference type="EMBL" id="FQVA01000001">
    <property type="protein sequence ID" value="SHF37608.1"/>
    <property type="molecule type" value="Genomic_DNA"/>
</dbReference>